<proteinExistence type="predicted"/>
<sequence length="22" mass="2648">MLNMDTIIQWVVSQFCVVRMSF</sequence>
<gene>
    <name evidence="1" type="ORF">Ahy_A02g008423</name>
</gene>
<accession>A0A445EED1</accession>
<dbReference type="EMBL" id="SDMP01000002">
    <property type="protein sequence ID" value="RYR73870.1"/>
    <property type="molecule type" value="Genomic_DNA"/>
</dbReference>
<reference evidence="1 2" key="1">
    <citation type="submission" date="2019-01" db="EMBL/GenBank/DDBJ databases">
        <title>Sequencing of cultivated peanut Arachis hypogaea provides insights into genome evolution and oil improvement.</title>
        <authorList>
            <person name="Chen X."/>
        </authorList>
    </citation>
    <scope>NUCLEOTIDE SEQUENCE [LARGE SCALE GENOMIC DNA]</scope>
    <source>
        <strain evidence="2">cv. Fuhuasheng</strain>
        <tissue evidence="1">Leaves</tissue>
    </source>
</reference>
<evidence type="ECO:0000313" key="1">
    <source>
        <dbReference type="EMBL" id="RYR73870.1"/>
    </source>
</evidence>
<name>A0A445EED1_ARAHY</name>
<dbReference type="Proteomes" id="UP000289738">
    <property type="component" value="Chromosome A02"/>
</dbReference>
<keyword evidence="2" id="KW-1185">Reference proteome</keyword>
<evidence type="ECO:0000313" key="2">
    <source>
        <dbReference type="Proteomes" id="UP000289738"/>
    </source>
</evidence>
<dbReference type="AlphaFoldDB" id="A0A445EED1"/>
<organism evidence="1 2">
    <name type="scientific">Arachis hypogaea</name>
    <name type="common">Peanut</name>
    <dbReference type="NCBI Taxonomy" id="3818"/>
    <lineage>
        <taxon>Eukaryota</taxon>
        <taxon>Viridiplantae</taxon>
        <taxon>Streptophyta</taxon>
        <taxon>Embryophyta</taxon>
        <taxon>Tracheophyta</taxon>
        <taxon>Spermatophyta</taxon>
        <taxon>Magnoliopsida</taxon>
        <taxon>eudicotyledons</taxon>
        <taxon>Gunneridae</taxon>
        <taxon>Pentapetalae</taxon>
        <taxon>rosids</taxon>
        <taxon>fabids</taxon>
        <taxon>Fabales</taxon>
        <taxon>Fabaceae</taxon>
        <taxon>Papilionoideae</taxon>
        <taxon>50 kb inversion clade</taxon>
        <taxon>dalbergioids sensu lato</taxon>
        <taxon>Dalbergieae</taxon>
        <taxon>Pterocarpus clade</taxon>
        <taxon>Arachis</taxon>
    </lineage>
</organism>
<comment type="caution">
    <text evidence="1">The sequence shown here is derived from an EMBL/GenBank/DDBJ whole genome shotgun (WGS) entry which is preliminary data.</text>
</comment>
<protein>
    <submittedName>
        <fullName evidence="1">Uncharacterized protein</fullName>
    </submittedName>
</protein>